<feature type="signal peptide" evidence="3">
    <location>
        <begin position="1"/>
        <end position="24"/>
    </location>
</feature>
<evidence type="ECO:0000256" key="3">
    <source>
        <dbReference type="SAM" id="SignalP"/>
    </source>
</evidence>
<dbReference type="OrthoDB" id="413885at2759"/>
<feature type="compositionally biased region" description="Low complexity" evidence="1">
    <location>
        <begin position="274"/>
        <end position="305"/>
    </location>
</feature>
<feature type="chain" id="PRO_5034024514" description="Cellobiose dehydrogenase-like cytochrome domain-containing protein" evidence="3">
    <location>
        <begin position="25"/>
        <end position="458"/>
    </location>
</feature>
<evidence type="ECO:0000313" key="6">
    <source>
        <dbReference type="Proteomes" id="UP000566819"/>
    </source>
</evidence>
<keyword evidence="2" id="KW-0812">Transmembrane</keyword>
<evidence type="ECO:0000256" key="1">
    <source>
        <dbReference type="SAM" id="MobiDB-lite"/>
    </source>
</evidence>
<sequence length="458" mass="48391">MKPSRHNIIPYFINALAFAARVCAQSTSYVDPNSGITFQQSSDSTTGFSFGLALPSTVGSDFIGQMVIPTNGTGYGGVSMISSMVGGLLIVAWLNDNSVLASFRETSSTTGGSSNSTCTVTSTNTTATVSNTTYDYIIAGAGLAGIIAAERIAETGASILLIEQGKASTYATGGRSVVSWNEAVTQYDVPSMSYYLTTSSDTTEYCTDTASMARCLLGGGTIVNALMFVRPQEVDFKGKWPTGWKWDDVSTAADRLYSRNPGTTLASTDGKHGASSPPSSPASATLKPTPSNPPTTNKGLLLPSLGHPSLRAGPVKSYFPLANRLTDFHLSLNTKVLRAIRSNSTVTGVEIETSTKSREIINLDTNGRILLAGGTMSTPRILFNSDIGPTTQLTTVQNGRTGITLPSTSNWISLPVGKNLKDHPIFTLTFNITSNTTSTLAFTFTSPNTTDIDLFAHE</sequence>
<dbReference type="Proteomes" id="UP000566819">
    <property type="component" value="Unassembled WGS sequence"/>
</dbReference>
<dbReference type="AlphaFoldDB" id="A0A8H4RTB7"/>
<keyword evidence="2" id="KW-1133">Transmembrane helix</keyword>
<protein>
    <recommendedName>
        <fullName evidence="4">Cellobiose dehydrogenase-like cytochrome domain-containing protein</fullName>
    </recommendedName>
</protein>
<dbReference type="InterPro" id="IPR015920">
    <property type="entry name" value="Cellobiose_DH-like_cyt"/>
</dbReference>
<gene>
    <name evidence="5" type="ORF">G7Y89_g3462</name>
</gene>
<evidence type="ECO:0000313" key="5">
    <source>
        <dbReference type="EMBL" id="KAF4634645.1"/>
    </source>
</evidence>
<dbReference type="Gene3D" id="3.50.50.60">
    <property type="entry name" value="FAD/NAD(P)-binding domain"/>
    <property type="match status" value="1"/>
</dbReference>
<reference evidence="5 6" key="1">
    <citation type="submission" date="2020-03" db="EMBL/GenBank/DDBJ databases">
        <title>Draft Genome Sequence of Cudoniella acicularis.</title>
        <authorList>
            <person name="Buettner E."/>
            <person name="Kellner H."/>
        </authorList>
    </citation>
    <scope>NUCLEOTIDE SEQUENCE [LARGE SCALE GENOMIC DNA]</scope>
    <source>
        <strain evidence="5 6">DSM 108380</strain>
    </source>
</reference>
<dbReference type="PANTHER" id="PTHR47190">
    <property type="entry name" value="DEHYDROGENASE, PUTATIVE-RELATED"/>
    <property type="match status" value="1"/>
</dbReference>
<evidence type="ECO:0000259" key="4">
    <source>
        <dbReference type="Pfam" id="PF16010"/>
    </source>
</evidence>
<dbReference type="PANTHER" id="PTHR47190:SF4">
    <property type="entry name" value="DEHYDROGENASE, PUTATIVE-RELATED"/>
    <property type="match status" value="1"/>
</dbReference>
<dbReference type="InterPro" id="IPR036188">
    <property type="entry name" value="FAD/NAD-bd_sf"/>
</dbReference>
<feature type="region of interest" description="Disordered" evidence="1">
    <location>
        <begin position="259"/>
        <end position="305"/>
    </location>
</feature>
<dbReference type="SUPFAM" id="SSF51905">
    <property type="entry name" value="FAD/NAD(P)-binding domain"/>
    <property type="match status" value="1"/>
</dbReference>
<dbReference type="EMBL" id="JAAMPI010000170">
    <property type="protein sequence ID" value="KAF4634645.1"/>
    <property type="molecule type" value="Genomic_DNA"/>
</dbReference>
<evidence type="ECO:0000256" key="2">
    <source>
        <dbReference type="SAM" id="Phobius"/>
    </source>
</evidence>
<dbReference type="CDD" id="cd09630">
    <property type="entry name" value="CDH_like_cytochrome"/>
    <property type="match status" value="1"/>
</dbReference>
<dbReference type="GO" id="GO:0050660">
    <property type="term" value="F:flavin adenine dinucleotide binding"/>
    <property type="evidence" value="ECO:0007669"/>
    <property type="project" value="InterPro"/>
</dbReference>
<comment type="caution">
    <text evidence="5">The sequence shown here is derived from an EMBL/GenBank/DDBJ whole genome shotgun (WGS) entry which is preliminary data.</text>
</comment>
<accession>A0A8H4RTB7</accession>
<name>A0A8H4RTB7_9HELO</name>
<feature type="domain" description="Cellobiose dehydrogenase-like cytochrome" evidence="4">
    <location>
        <begin position="29"/>
        <end position="138"/>
    </location>
</feature>
<dbReference type="Pfam" id="PF16010">
    <property type="entry name" value="CDH-cyt"/>
    <property type="match status" value="1"/>
</dbReference>
<organism evidence="5 6">
    <name type="scientific">Cudoniella acicularis</name>
    <dbReference type="NCBI Taxonomy" id="354080"/>
    <lineage>
        <taxon>Eukaryota</taxon>
        <taxon>Fungi</taxon>
        <taxon>Dikarya</taxon>
        <taxon>Ascomycota</taxon>
        <taxon>Pezizomycotina</taxon>
        <taxon>Leotiomycetes</taxon>
        <taxon>Helotiales</taxon>
        <taxon>Tricladiaceae</taxon>
        <taxon>Cudoniella</taxon>
    </lineage>
</organism>
<proteinExistence type="predicted"/>
<dbReference type="SUPFAM" id="SSF49344">
    <property type="entry name" value="CBD9-like"/>
    <property type="match status" value="1"/>
</dbReference>
<keyword evidence="2" id="KW-0472">Membrane</keyword>
<feature type="transmembrane region" description="Helical" evidence="2">
    <location>
        <begin position="75"/>
        <end position="94"/>
    </location>
</feature>
<dbReference type="InterPro" id="IPR053208">
    <property type="entry name" value="GMC_Oxidoreductase_CD"/>
</dbReference>
<dbReference type="GO" id="GO:0016614">
    <property type="term" value="F:oxidoreductase activity, acting on CH-OH group of donors"/>
    <property type="evidence" value="ECO:0007669"/>
    <property type="project" value="InterPro"/>
</dbReference>
<keyword evidence="6" id="KW-1185">Reference proteome</keyword>
<keyword evidence="3" id="KW-0732">Signal</keyword>